<dbReference type="AlphaFoldDB" id="A0A9I9EKQ8"/>
<sequence length="102" mass="11906">MFLIRKNDLKKYIHKFYNAQVKSRKPKSFQTGHHHHSPYSSSLQSGNGGEKNTDLPYPNIYIQFNIESKGKQRKEEKQNITSITSRQPYTVAVDKTRLLLLL</sequence>
<reference evidence="2" key="1">
    <citation type="submission" date="2023-03" db="UniProtKB">
        <authorList>
            <consortium name="EnsemblPlants"/>
        </authorList>
    </citation>
    <scope>IDENTIFICATION</scope>
</reference>
<evidence type="ECO:0000256" key="1">
    <source>
        <dbReference type="SAM" id="MobiDB-lite"/>
    </source>
</evidence>
<proteinExistence type="predicted"/>
<accession>A0A9I9EKQ8</accession>
<protein>
    <submittedName>
        <fullName evidence="2">Uncharacterized protein</fullName>
    </submittedName>
</protein>
<name>A0A9I9EKQ8_CUCME</name>
<feature type="region of interest" description="Disordered" evidence="1">
    <location>
        <begin position="24"/>
        <end position="52"/>
    </location>
</feature>
<evidence type="ECO:0000313" key="2">
    <source>
        <dbReference type="EnsemblPlants" id="MELO3C034743.2.1"/>
    </source>
</evidence>
<feature type="compositionally biased region" description="Basic residues" evidence="1">
    <location>
        <begin position="24"/>
        <end position="37"/>
    </location>
</feature>
<organism evidence="2">
    <name type="scientific">Cucumis melo</name>
    <name type="common">Muskmelon</name>
    <dbReference type="NCBI Taxonomy" id="3656"/>
    <lineage>
        <taxon>Eukaryota</taxon>
        <taxon>Viridiplantae</taxon>
        <taxon>Streptophyta</taxon>
        <taxon>Embryophyta</taxon>
        <taxon>Tracheophyta</taxon>
        <taxon>Spermatophyta</taxon>
        <taxon>Magnoliopsida</taxon>
        <taxon>eudicotyledons</taxon>
        <taxon>Gunneridae</taxon>
        <taxon>Pentapetalae</taxon>
        <taxon>rosids</taxon>
        <taxon>fabids</taxon>
        <taxon>Cucurbitales</taxon>
        <taxon>Cucurbitaceae</taxon>
        <taxon>Benincaseae</taxon>
        <taxon>Cucumis</taxon>
    </lineage>
</organism>
<dbReference type="EnsemblPlants" id="MELO3C034743.2.1">
    <property type="protein sequence ID" value="MELO3C034743.2.1"/>
    <property type="gene ID" value="MELO3C034743.2"/>
</dbReference>
<dbReference type="Gramene" id="MELO3C034743.2.1">
    <property type="protein sequence ID" value="MELO3C034743.2.1"/>
    <property type="gene ID" value="MELO3C034743.2"/>
</dbReference>